<proteinExistence type="predicted"/>
<dbReference type="Gene3D" id="3.90.1150.10">
    <property type="entry name" value="Aspartate Aminotransferase, domain 1"/>
    <property type="match status" value="1"/>
</dbReference>
<dbReference type="EC" id="2.8.1.7" evidence="2"/>
<reference evidence="2" key="1">
    <citation type="submission" date="2019-08" db="EMBL/GenBank/DDBJ databases">
        <authorList>
            <person name="Kucharzyk K."/>
            <person name="Murdoch R.W."/>
            <person name="Higgins S."/>
            <person name="Loffler F."/>
        </authorList>
    </citation>
    <scope>NUCLEOTIDE SEQUENCE</scope>
</reference>
<dbReference type="SUPFAM" id="SSF53383">
    <property type="entry name" value="PLP-dependent transferases"/>
    <property type="match status" value="1"/>
</dbReference>
<dbReference type="Pfam" id="PF00266">
    <property type="entry name" value="Aminotran_5"/>
    <property type="match status" value="1"/>
</dbReference>
<dbReference type="Gene3D" id="3.40.640.10">
    <property type="entry name" value="Type I PLP-dependent aspartate aminotransferase-like (Major domain)"/>
    <property type="match status" value="1"/>
</dbReference>
<feature type="domain" description="Aminotransferase class V" evidence="1">
    <location>
        <begin position="6"/>
        <end position="373"/>
    </location>
</feature>
<dbReference type="PANTHER" id="PTHR43586:SF4">
    <property type="entry name" value="ISOPENICILLIN N EPIMERASE"/>
    <property type="match status" value="1"/>
</dbReference>
<dbReference type="GO" id="GO:0031071">
    <property type="term" value="F:cysteine desulfurase activity"/>
    <property type="evidence" value="ECO:0007669"/>
    <property type="project" value="UniProtKB-EC"/>
</dbReference>
<dbReference type="InterPro" id="IPR015424">
    <property type="entry name" value="PyrdxlP-dep_Trfase"/>
</dbReference>
<dbReference type="InterPro" id="IPR015421">
    <property type="entry name" value="PyrdxlP-dep_Trfase_major"/>
</dbReference>
<keyword evidence="2" id="KW-0808">Transferase</keyword>
<dbReference type="InterPro" id="IPR000192">
    <property type="entry name" value="Aminotrans_V_dom"/>
</dbReference>
<evidence type="ECO:0000313" key="2">
    <source>
        <dbReference type="EMBL" id="MPM23808.1"/>
    </source>
</evidence>
<organism evidence="2">
    <name type="scientific">bioreactor metagenome</name>
    <dbReference type="NCBI Taxonomy" id="1076179"/>
    <lineage>
        <taxon>unclassified sequences</taxon>
        <taxon>metagenomes</taxon>
        <taxon>ecological metagenomes</taxon>
    </lineage>
</organism>
<evidence type="ECO:0000259" key="1">
    <source>
        <dbReference type="Pfam" id="PF00266"/>
    </source>
</evidence>
<accession>A0A644Y785</accession>
<dbReference type="EMBL" id="VSSQ01004117">
    <property type="protein sequence ID" value="MPM23808.1"/>
    <property type="molecule type" value="Genomic_DNA"/>
</dbReference>
<dbReference type="NCBIfam" id="TIGR01977">
    <property type="entry name" value="am_tr_V_EF2568"/>
    <property type="match status" value="1"/>
</dbReference>
<name>A0A644Y785_9ZZZZ</name>
<gene>
    <name evidence="2" type="primary">sufS_22</name>
    <name evidence="2" type="ORF">SDC9_70282</name>
</gene>
<dbReference type="AlphaFoldDB" id="A0A644Y785"/>
<dbReference type="InterPro" id="IPR010969">
    <property type="entry name" value="Cys_dSase-rel_unknwn_funct"/>
</dbReference>
<sequence>MSRTAYFDNAATTFPKPEEVYSFMDQFYRECGVNVGRGQHKLAARASALVSDTRAGLLELFHCSNKKVVFTHTATEALNTILRGIQVDDGCIVYVSPFEHNAVTRVLYQMQKDMHIEVEQLSVVREAIQYDLNGIKKQFTSKAPSVVIVSHASNVCGVVAPIQEICALAKQHHAVSVIDMCQTAGLVDTDLSSSDIDFAVFAGHKTLYGPFGVAGFICAETAKFSPLLFGGTGVDSANQELPGSIPERYEVASPNIQAISGLYAALKWIKKTGIADIYRQEQANHHKLLELLRKYDNIQIVAPDESNGIGVVSCVFVGYSSDNIGNVLSEKDIAVRTGLHCAPYAHRFLETFPAGTVRFSVSYFNTDEDFEQLASALDYIAENA</sequence>
<dbReference type="InterPro" id="IPR015422">
    <property type="entry name" value="PyrdxlP-dep_Trfase_small"/>
</dbReference>
<dbReference type="PANTHER" id="PTHR43586">
    <property type="entry name" value="CYSTEINE DESULFURASE"/>
    <property type="match status" value="1"/>
</dbReference>
<protein>
    <submittedName>
        <fullName evidence="2">Cysteine desulfurase SufS</fullName>
        <ecNumber evidence="2">2.8.1.7</ecNumber>
    </submittedName>
</protein>
<comment type="caution">
    <text evidence="2">The sequence shown here is derived from an EMBL/GenBank/DDBJ whole genome shotgun (WGS) entry which is preliminary data.</text>
</comment>